<comment type="caution">
    <text evidence="1">The sequence shown here is derived from an EMBL/GenBank/DDBJ whole genome shotgun (WGS) entry which is preliminary data.</text>
</comment>
<protein>
    <submittedName>
        <fullName evidence="1">Uncharacterized protein</fullName>
    </submittedName>
</protein>
<sequence length="99" mass="10860">MGSYIVRSNGSAACLIACGNRDMACSVVVVAIRVARKQGLKVGLSWGDLSDDKHTVDHLNHAANRQFPDPIPICQHRLASHLDLYNPSDRLPSLSNHWT</sequence>
<keyword evidence="2" id="KW-1185">Reference proteome</keyword>
<dbReference type="EMBL" id="CAAALY010246442">
    <property type="protein sequence ID" value="VEL33812.1"/>
    <property type="molecule type" value="Genomic_DNA"/>
</dbReference>
<evidence type="ECO:0000313" key="2">
    <source>
        <dbReference type="Proteomes" id="UP000784294"/>
    </source>
</evidence>
<dbReference type="Proteomes" id="UP000784294">
    <property type="component" value="Unassembled WGS sequence"/>
</dbReference>
<evidence type="ECO:0000313" key="1">
    <source>
        <dbReference type="EMBL" id="VEL33812.1"/>
    </source>
</evidence>
<name>A0A448XD10_9PLAT</name>
<organism evidence="1 2">
    <name type="scientific">Protopolystoma xenopodis</name>
    <dbReference type="NCBI Taxonomy" id="117903"/>
    <lineage>
        <taxon>Eukaryota</taxon>
        <taxon>Metazoa</taxon>
        <taxon>Spiralia</taxon>
        <taxon>Lophotrochozoa</taxon>
        <taxon>Platyhelminthes</taxon>
        <taxon>Monogenea</taxon>
        <taxon>Polyopisthocotylea</taxon>
        <taxon>Polystomatidea</taxon>
        <taxon>Polystomatidae</taxon>
        <taxon>Protopolystoma</taxon>
    </lineage>
</organism>
<reference evidence="1" key="1">
    <citation type="submission" date="2018-11" db="EMBL/GenBank/DDBJ databases">
        <authorList>
            <consortium name="Pathogen Informatics"/>
        </authorList>
    </citation>
    <scope>NUCLEOTIDE SEQUENCE</scope>
</reference>
<accession>A0A448XD10</accession>
<dbReference type="AlphaFoldDB" id="A0A448XD10"/>
<proteinExistence type="predicted"/>
<gene>
    <name evidence="1" type="ORF">PXEA_LOCUS27252</name>
</gene>